<dbReference type="AlphaFoldDB" id="A0ABC8TQK0"/>
<evidence type="ECO:0000313" key="1">
    <source>
        <dbReference type="EMBL" id="CAK9170101.1"/>
    </source>
</evidence>
<proteinExistence type="predicted"/>
<protein>
    <submittedName>
        <fullName evidence="1">Uncharacterized protein</fullName>
    </submittedName>
</protein>
<feature type="non-terminal residue" evidence="1">
    <location>
        <position position="1"/>
    </location>
</feature>
<feature type="non-terminal residue" evidence="1">
    <location>
        <position position="56"/>
    </location>
</feature>
<dbReference type="Proteomes" id="UP001642360">
    <property type="component" value="Unassembled WGS sequence"/>
</dbReference>
<accession>A0ABC8TQK0</accession>
<reference evidence="1 2" key="1">
    <citation type="submission" date="2024-02" db="EMBL/GenBank/DDBJ databases">
        <authorList>
            <person name="Vignale AGUSTIN F."/>
            <person name="Sosa J E."/>
            <person name="Modenutti C."/>
        </authorList>
    </citation>
    <scope>NUCLEOTIDE SEQUENCE [LARGE SCALE GENOMIC DNA]</scope>
</reference>
<keyword evidence="2" id="KW-1185">Reference proteome</keyword>
<sequence>DHLAPQFLRSHQSGQCVGIFLLKHKLVSRVSNHPCNRCRSPHNLKRLGDVLENTKQ</sequence>
<name>A0ABC8TQK0_9AQUA</name>
<evidence type="ECO:0000313" key="2">
    <source>
        <dbReference type="Proteomes" id="UP001642360"/>
    </source>
</evidence>
<comment type="caution">
    <text evidence="1">The sequence shown here is derived from an EMBL/GenBank/DDBJ whole genome shotgun (WGS) entry which is preliminary data.</text>
</comment>
<gene>
    <name evidence="1" type="ORF">ILEXP_LOCUS39588</name>
</gene>
<organism evidence="1 2">
    <name type="scientific">Ilex paraguariensis</name>
    <name type="common">yerba mate</name>
    <dbReference type="NCBI Taxonomy" id="185542"/>
    <lineage>
        <taxon>Eukaryota</taxon>
        <taxon>Viridiplantae</taxon>
        <taxon>Streptophyta</taxon>
        <taxon>Embryophyta</taxon>
        <taxon>Tracheophyta</taxon>
        <taxon>Spermatophyta</taxon>
        <taxon>Magnoliopsida</taxon>
        <taxon>eudicotyledons</taxon>
        <taxon>Gunneridae</taxon>
        <taxon>Pentapetalae</taxon>
        <taxon>asterids</taxon>
        <taxon>campanulids</taxon>
        <taxon>Aquifoliales</taxon>
        <taxon>Aquifoliaceae</taxon>
        <taxon>Ilex</taxon>
    </lineage>
</organism>
<dbReference type="EMBL" id="CAUOFW020005425">
    <property type="protein sequence ID" value="CAK9170101.1"/>
    <property type="molecule type" value="Genomic_DNA"/>
</dbReference>